<dbReference type="GO" id="GO:0015562">
    <property type="term" value="F:efflux transmembrane transporter activity"/>
    <property type="evidence" value="ECO:0007669"/>
    <property type="project" value="TreeGrafter"/>
</dbReference>
<keyword evidence="3" id="KW-0813">Transport</keyword>
<protein>
    <submittedName>
        <fullName evidence="7">RND family efflux transporter, MFP subunit</fullName>
    </submittedName>
</protein>
<dbReference type="Gene3D" id="1.10.287.470">
    <property type="entry name" value="Helix hairpin bin"/>
    <property type="match status" value="1"/>
</dbReference>
<evidence type="ECO:0000259" key="5">
    <source>
        <dbReference type="Pfam" id="PF25954"/>
    </source>
</evidence>
<dbReference type="PANTHER" id="PTHR30469:SF11">
    <property type="entry name" value="BLL4320 PROTEIN"/>
    <property type="match status" value="1"/>
</dbReference>
<dbReference type="SUPFAM" id="SSF111369">
    <property type="entry name" value="HlyD-like secretion proteins"/>
    <property type="match status" value="1"/>
</dbReference>
<dbReference type="InterPro" id="IPR058625">
    <property type="entry name" value="MdtA-like_BSH"/>
</dbReference>
<dbReference type="NCBIfam" id="TIGR01730">
    <property type="entry name" value="RND_mfp"/>
    <property type="match status" value="1"/>
</dbReference>
<feature type="domain" description="Multidrug resistance protein MdtA-like barrel-sandwich hybrid" evidence="4">
    <location>
        <begin position="70"/>
        <end position="186"/>
    </location>
</feature>
<evidence type="ECO:0000256" key="1">
    <source>
        <dbReference type="ARBA" id="ARBA00004196"/>
    </source>
</evidence>
<organism evidence="7 8">
    <name type="scientific">Wenzhouxiangella marina</name>
    <dbReference type="NCBI Taxonomy" id="1579979"/>
    <lineage>
        <taxon>Bacteria</taxon>
        <taxon>Pseudomonadati</taxon>
        <taxon>Pseudomonadota</taxon>
        <taxon>Gammaproteobacteria</taxon>
        <taxon>Chromatiales</taxon>
        <taxon>Wenzhouxiangellaceae</taxon>
        <taxon>Wenzhouxiangella</taxon>
    </lineage>
</organism>
<dbReference type="KEGG" id="wma:WM2015_845"/>
<dbReference type="EMBL" id="CP012154">
    <property type="protein sequence ID" value="AKS41226.1"/>
    <property type="molecule type" value="Genomic_DNA"/>
</dbReference>
<name>A0A0K0XUD3_9GAMM</name>
<evidence type="ECO:0000259" key="6">
    <source>
        <dbReference type="Pfam" id="PF25967"/>
    </source>
</evidence>
<comment type="similarity">
    <text evidence="2">Belongs to the membrane fusion protein (MFP) (TC 8.A.1) family.</text>
</comment>
<dbReference type="Pfam" id="PF25917">
    <property type="entry name" value="BSH_RND"/>
    <property type="match status" value="1"/>
</dbReference>
<dbReference type="InterPro" id="IPR058627">
    <property type="entry name" value="MdtA-like_C"/>
</dbReference>
<dbReference type="InterPro" id="IPR006143">
    <property type="entry name" value="RND_pump_MFP"/>
</dbReference>
<dbReference type="Proteomes" id="UP000066624">
    <property type="component" value="Chromosome"/>
</dbReference>
<dbReference type="Gene3D" id="2.40.30.170">
    <property type="match status" value="1"/>
</dbReference>
<evidence type="ECO:0000256" key="3">
    <source>
        <dbReference type="ARBA" id="ARBA00022448"/>
    </source>
</evidence>
<comment type="subcellular location">
    <subcellularLocation>
        <location evidence="1">Cell envelope</location>
    </subcellularLocation>
</comment>
<keyword evidence="8" id="KW-1185">Reference proteome</keyword>
<dbReference type="Pfam" id="PF25967">
    <property type="entry name" value="RND-MFP_C"/>
    <property type="match status" value="1"/>
</dbReference>
<evidence type="ECO:0000259" key="4">
    <source>
        <dbReference type="Pfam" id="PF25917"/>
    </source>
</evidence>
<dbReference type="Gene3D" id="2.40.50.100">
    <property type="match status" value="1"/>
</dbReference>
<dbReference type="OrthoDB" id="9806939at2"/>
<dbReference type="PANTHER" id="PTHR30469">
    <property type="entry name" value="MULTIDRUG RESISTANCE PROTEIN MDTA"/>
    <property type="match status" value="1"/>
</dbReference>
<proteinExistence type="inferred from homology"/>
<gene>
    <name evidence="7" type="ORF">WM2015_845</name>
</gene>
<dbReference type="InterPro" id="IPR058792">
    <property type="entry name" value="Beta-barrel_RND_2"/>
</dbReference>
<evidence type="ECO:0000313" key="8">
    <source>
        <dbReference type="Proteomes" id="UP000066624"/>
    </source>
</evidence>
<sequence length="367" mass="40242">MNRFAIPALVVAALALAVWSFWPEGGSTSTQSRDRAENASTITVFEARPAIEVVRLDAVGSAEALRSITLYPPSAGEVVAVHFSAGDEVEQGQVLIELDARDERLALELAETRLADAERLLDRYTRGGSEAAFTPTQMDAARTAVAEARIARDRARIALDDRRLVAPFTGRIGITEIDPGDRVSESTVIATLDDRSELMVRFEVPEAFLGQLSPGTEVELSPWSALSREVIGRVAEVDSRIDPSSRTFVIRARLNNEADRWRPGMGFQVRLDLVGESYVQVPELALQWGANGAYVWTVDEQSRARRVLVTLVQRKDGQVLLDGDIDVGQAVVLEGVQKMAEGRLVEVIDDEFLDGRDGVQAYLDALR</sequence>
<feature type="domain" description="CusB-like beta-barrel" evidence="5">
    <location>
        <begin position="200"/>
        <end position="271"/>
    </location>
</feature>
<feature type="domain" description="Multidrug resistance protein MdtA-like C-terminal permuted SH3" evidence="6">
    <location>
        <begin position="279"/>
        <end position="338"/>
    </location>
</feature>
<reference evidence="7 8" key="1">
    <citation type="submission" date="2015-07" db="EMBL/GenBank/DDBJ databases">
        <authorList>
            <person name="Noorani M."/>
        </authorList>
    </citation>
    <scope>NUCLEOTIDE SEQUENCE [LARGE SCALE GENOMIC DNA]</scope>
    <source>
        <strain evidence="7 8">KCTC 42284</strain>
    </source>
</reference>
<dbReference type="GO" id="GO:1990281">
    <property type="term" value="C:efflux pump complex"/>
    <property type="evidence" value="ECO:0007669"/>
    <property type="project" value="TreeGrafter"/>
</dbReference>
<dbReference type="AlphaFoldDB" id="A0A0K0XUD3"/>
<dbReference type="STRING" id="1579979.WM2015_845"/>
<dbReference type="Pfam" id="PF25954">
    <property type="entry name" value="Beta-barrel_RND_2"/>
    <property type="match status" value="1"/>
</dbReference>
<dbReference type="Gene3D" id="2.40.420.20">
    <property type="match status" value="1"/>
</dbReference>
<evidence type="ECO:0000256" key="2">
    <source>
        <dbReference type="ARBA" id="ARBA00009477"/>
    </source>
</evidence>
<evidence type="ECO:0000313" key="7">
    <source>
        <dbReference type="EMBL" id="AKS41226.1"/>
    </source>
</evidence>
<accession>A0A0K0XUD3</accession>
<dbReference type="RefSeq" id="WP_049724879.1">
    <property type="nucleotide sequence ID" value="NZ_CP012154.1"/>
</dbReference>